<dbReference type="Pfam" id="PF13205">
    <property type="entry name" value="Big_5"/>
    <property type="match status" value="1"/>
</dbReference>
<sequence>MKKVGLLHKTKFQILVILVLCIQLLGSLQIFPVTIVKGEELNGTVPEITITSPKTGDFSNETNLTISGMVENFSAGAPIILYDGTEKIGTTNEVIGNSWSIPVILTEGIHSISAKAEVEGNSISSNSIDITIDSTLPIIRFVKPNNGGYLNSRNIEGTTEPSSTVDICMDCTEDSEGQVVGTWMSVPADSSGKWTYQDSQLTEGSHTIYAKATDQAGNNGNHNKVTFTFDTLRPLVLPDIFPKQEMSQVPLNPTIKVKISDANGLDEEVIENSIILSHNGINDEGTISYNSTTKEITFTPAETLLPSTKYNVFISPLGLIDSAGNRAIPRFWSFATISLTSETHLNPHGSYGKNVNTCGNCHNTHQAKDPNLLSPTVAAGSSQKENLAVDSYCMACHDGTVAPLPENRLTAHTHNAAVNKEGKPSGSSCASCHNPHLDWSERNPNLSQDYIAYTHLPSNPVDPNKPTEKISSKEQLCESCHENDSAEKIANDDVEYRVFQYNKSSTAIGIYEDYDLCLRCHNGDFKQKYDKMADIASYYNNLTELLKKQYETVNGQSSFSMREITAAEKDFSRHIIKAMDGSPLAGHIPCAECHDTHGSNNIKILKGSLGHENVQSFTAGETDSKIVKVFIGADEHEFKILSDAKEQEFCLACHNGTTAIYGVTGQKYDSTLSEHKDYPNKACSYCHGRGESELERALSAAHAPKRGLVPTQ</sequence>
<dbReference type="InterPro" id="IPR032812">
    <property type="entry name" value="SbsA_Ig"/>
</dbReference>
<keyword evidence="2" id="KW-0812">Transmembrane</keyword>
<feature type="domain" description="Bacterial Ig-like" evidence="4">
    <location>
        <begin position="155"/>
        <end position="231"/>
    </location>
</feature>
<dbReference type="InterPro" id="IPR036280">
    <property type="entry name" value="Multihaem_cyt_sf"/>
</dbReference>
<keyword evidence="6" id="KW-1185">Reference proteome</keyword>
<evidence type="ECO:0000256" key="1">
    <source>
        <dbReference type="ARBA" id="ARBA00022729"/>
    </source>
</evidence>
<dbReference type="EMBL" id="JBJHQH010000001">
    <property type="protein sequence ID" value="MFK9090210.1"/>
    <property type="molecule type" value="Genomic_DNA"/>
</dbReference>
<keyword evidence="2" id="KW-1133">Transmembrane helix</keyword>
<dbReference type="Pfam" id="PF19077">
    <property type="entry name" value="Big_13"/>
    <property type="match status" value="1"/>
</dbReference>
<evidence type="ECO:0000259" key="3">
    <source>
        <dbReference type="Pfam" id="PF13205"/>
    </source>
</evidence>
<name>A0ABW8RD62_9BACI</name>
<keyword evidence="2" id="KW-0472">Membrane</keyword>
<feature type="transmembrane region" description="Helical" evidence="2">
    <location>
        <begin position="12"/>
        <end position="31"/>
    </location>
</feature>
<gene>
    <name evidence="5" type="ORF">ACJEBI_01775</name>
</gene>
<dbReference type="Gene3D" id="1.10.1130.10">
    <property type="entry name" value="Flavocytochrome C3, Chain A"/>
    <property type="match status" value="2"/>
</dbReference>
<dbReference type="InterPro" id="IPR044016">
    <property type="entry name" value="Big_13"/>
</dbReference>
<dbReference type="InterPro" id="IPR013783">
    <property type="entry name" value="Ig-like_fold"/>
</dbReference>
<evidence type="ECO:0000259" key="4">
    <source>
        <dbReference type="Pfam" id="PF19077"/>
    </source>
</evidence>
<accession>A0ABW8RD62</accession>
<evidence type="ECO:0000256" key="2">
    <source>
        <dbReference type="SAM" id="Phobius"/>
    </source>
</evidence>
<proteinExistence type="predicted"/>
<reference evidence="5 6" key="1">
    <citation type="submission" date="2024-11" db="EMBL/GenBank/DDBJ databases">
        <authorList>
            <person name="Lucas J.A."/>
        </authorList>
    </citation>
    <scope>NUCLEOTIDE SEQUENCE [LARGE SCALE GENOMIC DNA]</scope>
    <source>
        <strain evidence="5 6">Z 5.4</strain>
    </source>
</reference>
<dbReference type="Proteomes" id="UP001623041">
    <property type="component" value="Unassembled WGS sequence"/>
</dbReference>
<protein>
    <submittedName>
        <fullName evidence="5">Ig-like domain-containing protein</fullName>
    </submittedName>
</protein>
<feature type="domain" description="SbsA Ig-like" evidence="3">
    <location>
        <begin position="236"/>
        <end position="336"/>
    </location>
</feature>
<dbReference type="Gene3D" id="2.60.40.10">
    <property type="entry name" value="Immunoglobulins"/>
    <property type="match status" value="2"/>
</dbReference>
<dbReference type="RefSeq" id="WP_406578908.1">
    <property type="nucleotide sequence ID" value="NZ_JBJHQH010000001.1"/>
</dbReference>
<organism evidence="5 6">
    <name type="scientific">Bacillus salipaludis</name>
    <dbReference type="NCBI Taxonomy" id="2547811"/>
    <lineage>
        <taxon>Bacteria</taxon>
        <taxon>Bacillati</taxon>
        <taxon>Bacillota</taxon>
        <taxon>Bacilli</taxon>
        <taxon>Bacillales</taxon>
        <taxon>Bacillaceae</taxon>
        <taxon>Bacillus</taxon>
    </lineage>
</organism>
<dbReference type="SUPFAM" id="SSF48695">
    <property type="entry name" value="Multiheme cytochromes"/>
    <property type="match status" value="2"/>
</dbReference>
<evidence type="ECO:0000313" key="5">
    <source>
        <dbReference type="EMBL" id="MFK9090210.1"/>
    </source>
</evidence>
<comment type="caution">
    <text evidence="5">The sequence shown here is derived from an EMBL/GenBank/DDBJ whole genome shotgun (WGS) entry which is preliminary data.</text>
</comment>
<keyword evidence="1" id="KW-0732">Signal</keyword>
<evidence type="ECO:0000313" key="6">
    <source>
        <dbReference type="Proteomes" id="UP001623041"/>
    </source>
</evidence>